<dbReference type="FunFam" id="3.40.50.1220:FF:000001">
    <property type="entry name" value="Electron transfer flavoprotein, alpha subunit"/>
    <property type="match status" value="1"/>
</dbReference>
<dbReference type="SUPFAM" id="SSF52467">
    <property type="entry name" value="DHS-like NAD/FAD-binding domain"/>
    <property type="match status" value="1"/>
</dbReference>
<dbReference type="InterPro" id="IPR014729">
    <property type="entry name" value="Rossmann-like_a/b/a_fold"/>
</dbReference>
<feature type="binding site" evidence="9">
    <location>
        <begin position="249"/>
        <end position="253"/>
    </location>
    <ligand>
        <name>FAD</name>
        <dbReference type="ChEBI" id="CHEBI:57692"/>
    </ligand>
</feature>
<feature type="binding site" evidence="9">
    <location>
        <begin position="266"/>
        <end position="273"/>
    </location>
    <ligand>
        <name>FAD</name>
        <dbReference type="ChEBI" id="CHEBI:57692"/>
    </ligand>
</feature>
<keyword evidence="4 9" id="KW-0274">FAD</keyword>
<dbReference type="Gene3D" id="3.40.50.620">
    <property type="entry name" value="HUPs"/>
    <property type="match status" value="1"/>
</dbReference>
<evidence type="ECO:0000256" key="5">
    <source>
        <dbReference type="ARBA" id="ARBA00022982"/>
    </source>
</evidence>
<keyword evidence="5" id="KW-0249">Electron transport</keyword>
<sequence length="322" mass="33448">MPIVLIVAEQQPDGNLRKATLNAISAGKQLAEKAGAELHLVLLSKDPSKVSGELAGLGAKAVHTAAAPEFEHYLAETYAPAIAELAKSIGADYVGMASTAQGKDLLPRVAARLQAAMATDVMGFNGGGADVTFSRPMWAGNVFAEVKLTTPVKVFTLRATEFPAATGGQGAAEVKTFSPKVETGKTKFVDFKEVKSARPELTEARVVVSGGRGTKGDFKEIEALADELGAAVGASRAVCDAGWVPNDLQVGQTGKVVAPQLYIAAGISGAIQHLAGMKSSKTIVAINKDAEAPIFQVADYGLVDDLFKVLPALREAIHKAKG</sequence>
<evidence type="ECO:0000313" key="11">
    <source>
        <dbReference type="EMBL" id="KFA93286.1"/>
    </source>
</evidence>
<evidence type="ECO:0000313" key="12">
    <source>
        <dbReference type="Proteomes" id="UP000028547"/>
    </source>
</evidence>
<evidence type="ECO:0000256" key="3">
    <source>
        <dbReference type="ARBA" id="ARBA00022630"/>
    </source>
</evidence>
<comment type="caution">
    <text evidence="11">The sequence shown here is derived from an EMBL/GenBank/DDBJ whole genome shotgun (WGS) entry which is preliminary data.</text>
</comment>
<dbReference type="InterPro" id="IPR018206">
    <property type="entry name" value="ETF_asu_C_CS"/>
</dbReference>
<feature type="domain" description="Electron transfer flavoprotein alpha/beta-subunit N-terminal" evidence="10">
    <location>
        <begin position="4"/>
        <end position="195"/>
    </location>
</feature>
<dbReference type="InterPro" id="IPR001308">
    <property type="entry name" value="ETF_a/FixB"/>
</dbReference>
<dbReference type="CDD" id="cd01715">
    <property type="entry name" value="ETF_alpha"/>
    <property type="match status" value="1"/>
</dbReference>
<accession>A0A084SXV1</accession>
<evidence type="ECO:0000256" key="8">
    <source>
        <dbReference type="ARBA" id="ARBA00079299"/>
    </source>
</evidence>
<keyword evidence="3" id="KW-0285">Flavoprotein</keyword>
<comment type="function">
    <text evidence="6">The electron transfer flavoprotein serves as a specific electron acceptor for other dehydrogenases. It transfers the electrons to the main respiratory chain via ETF-ubiquinone oxidoreductase (ETF dehydrogenase).</text>
</comment>
<dbReference type="AlphaFoldDB" id="A0A084SXV1"/>
<feature type="binding site" evidence="9">
    <location>
        <begin position="235"/>
        <end position="236"/>
    </location>
    <ligand>
        <name>FAD</name>
        <dbReference type="ChEBI" id="CHEBI:57692"/>
    </ligand>
</feature>
<dbReference type="EMBL" id="JPMI01000057">
    <property type="protein sequence ID" value="KFA93286.1"/>
    <property type="molecule type" value="Genomic_DNA"/>
</dbReference>
<dbReference type="Proteomes" id="UP000028547">
    <property type="component" value="Unassembled WGS sequence"/>
</dbReference>
<dbReference type="GO" id="GO:0009055">
    <property type="term" value="F:electron transfer activity"/>
    <property type="evidence" value="ECO:0007669"/>
    <property type="project" value="InterPro"/>
</dbReference>
<dbReference type="Pfam" id="PF01012">
    <property type="entry name" value="ETF"/>
    <property type="match status" value="1"/>
</dbReference>
<feature type="binding site" evidence="9">
    <location>
        <position position="287"/>
    </location>
    <ligand>
        <name>FAD</name>
        <dbReference type="ChEBI" id="CHEBI:57692"/>
    </ligand>
</feature>
<comment type="similarity">
    <text evidence="1">Belongs to the ETF alpha-subunit/FixB family.</text>
</comment>
<dbReference type="RefSeq" id="WP_043392579.1">
    <property type="nucleotide sequence ID" value="NZ_JPMI01000057.1"/>
</dbReference>
<dbReference type="PROSITE" id="PS00696">
    <property type="entry name" value="ETF_ALPHA"/>
    <property type="match status" value="1"/>
</dbReference>
<evidence type="ECO:0000256" key="2">
    <source>
        <dbReference type="ARBA" id="ARBA00022448"/>
    </source>
</evidence>
<evidence type="ECO:0000256" key="4">
    <source>
        <dbReference type="ARBA" id="ARBA00022827"/>
    </source>
</evidence>
<dbReference type="Pfam" id="PF00766">
    <property type="entry name" value="ETF_alpha"/>
    <property type="match status" value="1"/>
</dbReference>
<reference evidence="11 12" key="1">
    <citation type="submission" date="2014-07" db="EMBL/GenBank/DDBJ databases">
        <title>Draft Genome Sequence of Gephyronic Acid Producer, Cystobacter violaceus Strain Cb vi76.</title>
        <authorList>
            <person name="Stevens D.C."/>
            <person name="Young J."/>
            <person name="Carmichael R."/>
            <person name="Tan J."/>
            <person name="Taylor R.E."/>
        </authorList>
    </citation>
    <scope>NUCLEOTIDE SEQUENCE [LARGE SCALE GENOMIC DNA]</scope>
    <source>
        <strain evidence="11 12">Cb vi76</strain>
    </source>
</reference>
<evidence type="ECO:0000256" key="1">
    <source>
        <dbReference type="ARBA" id="ARBA00005817"/>
    </source>
</evidence>
<dbReference type="Gene3D" id="3.40.50.1220">
    <property type="entry name" value="TPP-binding domain"/>
    <property type="match status" value="1"/>
</dbReference>
<organism evidence="11 12">
    <name type="scientific">Archangium violaceum Cb vi76</name>
    <dbReference type="NCBI Taxonomy" id="1406225"/>
    <lineage>
        <taxon>Bacteria</taxon>
        <taxon>Pseudomonadati</taxon>
        <taxon>Myxococcota</taxon>
        <taxon>Myxococcia</taxon>
        <taxon>Myxococcales</taxon>
        <taxon>Cystobacterineae</taxon>
        <taxon>Archangiaceae</taxon>
        <taxon>Archangium</taxon>
    </lineage>
</organism>
<evidence type="ECO:0000256" key="7">
    <source>
        <dbReference type="ARBA" id="ARBA00068674"/>
    </source>
</evidence>
<dbReference type="PANTHER" id="PTHR43153:SF1">
    <property type="entry name" value="ELECTRON TRANSFER FLAVOPROTEIN SUBUNIT ALPHA, MITOCHONDRIAL"/>
    <property type="match status" value="1"/>
</dbReference>
<dbReference type="SUPFAM" id="SSF52402">
    <property type="entry name" value="Adenine nucleotide alpha hydrolases-like"/>
    <property type="match status" value="1"/>
</dbReference>
<keyword evidence="2" id="KW-0813">Transport</keyword>
<dbReference type="PANTHER" id="PTHR43153">
    <property type="entry name" value="ELECTRON TRANSFER FLAVOPROTEIN ALPHA"/>
    <property type="match status" value="1"/>
</dbReference>
<feature type="binding site" evidence="9">
    <location>
        <position position="212"/>
    </location>
    <ligand>
        <name>FAD</name>
        <dbReference type="ChEBI" id="CHEBI:57692"/>
    </ligand>
</feature>
<dbReference type="SMART" id="SM00893">
    <property type="entry name" value="ETF"/>
    <property type="match status" value="1"/>
</dbReference>
<dbReference type="InterPro" id="IPR033947">
    <property type="entry name" value="ETF_alpha_N"/>
</dbReference>
<protein>
    <recommendedName>
        <fullName evidence="7">Electron transfer flavoprotein subunit alpha</fullName>
    </recommendedName>
    <alternativeName>
        <fullName evidence="8">Electron transfer flavoprotein large subunit</fullName>
    </alternativeName>
</protein>
<evidence type="ECO:0000259" key="10">
    <source>
        <dbReference type="SMART" id="SM00893"/>
    </source>
</evidence>
<evidence type="ECO:0000256" key="9">
    <source>
        <dbReference type="PIRSR" id="PIRSR000089-1"/>
    </source>
</evidence>
<gene>
    <name evidence="11" type="ORF">Q664_09905</name>
</gene>
<dbReference type="InterPro" id="IPR014731">
    <property type="entry name" value="ETF_asu_C"/>
</dbReference>
<name>A0A084SXV1_9BACT</name>
<dbReference type="PIRSF" id="PIRSF000089">
    <property type="entry name" value="Electra_flavoP_a"/>
    <property type="match status" value="1"/>
</dbReference>
<proteinExistence type="inferred from homology"/>
<evidence type="ECO:0000256" key="6">
    <source>
        <dbReference type="ARBA" id="ARBA00025649"/>
    </source>
</evidence>
<dbReference type="GO" id="GO:0033539">
    <property type="term" value="P:fatty acid beta-oxidation using acyl-CoA dehydrogenase"/>
    <property type="evidence" value="ECO:0007669"/>
    <property type="project" value="TreeGrafter"/>
</dbReference>
<dbReference type="InterPro" id="IPR014730">
    <property type="entry name" value="ETF_a/b_N"/>
</dbReference>
<comment type="cofactor">
    <cofactor evidence="9">
        <name>FAD</name>
        <dbReference type="ChEBI" id="CHEBI:57692"/>
    </cofactor>
    <text evidence="9">Binds 1 FAD per dimer.</text>
</comment>
<dbReference type="InterPro" id="IPR029035">
    <property type="entry name" value="DHS-like_NAD/FAD-binding_dom"/>
</dbReference>
<dbReference type="GO" id="GO:0050660">
    <property type="term" value="F:flavin adenine dinucleotide binding"/>
    <property type="evidence" value="ECO:0007669"/>
    <property type="project" value="InterPro"/>
</dbReference>